<sequence>MRLFLYYLTLLGSSYVTSTYGPHQRAQMTGDILLGGLFPIHFGVASKDQDLAARPESTQCVRFNFRGFRWLQAMVFAIDEINNSSVLLPNITLGYRIFDTCNTGFKSLGSHSQFCGSK</sequence>
<evidence type="ECO:0000256" key="4">
    <source>
        <dbReference type="ARBA" id="ARBA00023136"/>
    </source>
</evidence>
<dbReference type="Proteomes" id="UP000646548">
    <property type="component" value="Unassembled WGS sequence"/>
</dbReference>
<feature type="signal peptide" evidence="7">
    <location>
        <begin position="1"/>
        <end position="19"/>
    </location>
</feature>
<evidence type="ECO:0000256" key="6">
    <source>
        <dbReference type="ARBA" id="ARBA00023180"/>
    </source>
</evidence>
<dbReference type="InterPro" id="IPR000337">
    <property type="entry name" value="GPCR_3"/>
</dbReference>
<evidence type="ECO:0000313" key="9">
    <source>
        <dbReference type="EMBL" id="KAF6728799.1"/>
    </source>
</evidence>
<evidence type="ECO:0000256" key="2">
    <source>
        <dbReference type="ARBA" id="ARBA00022692"/>
    </source>
</evidence>
<protein>
    <submittedName>
        <fullName evidence="9">Extracellular calcium-sensing receptor</fullName>
    </submittedName>
</protein>
<dbReference type="Gene3D" id="3.40.50.2300">
    <property type="match status" value="1"/>
</dbReference>
<organism evidence="9 10">
    <name type="scientific">Oryzias melastigma</name>
    <name type="common">Marine medaka</name>
    <dbReference type="NCBI Taxonomy" id="30732"/>
    <lineage>
        <taxon>Eukaryota</taxon>
        <taxon>Metazoa</taxon>
        <taxon>Chordata</taxon>
        <taxon>Craniata</taxon>
        <taxon>Vertebrata</taxon>
        <taxon>Euteleostomi</taxon>
        <taxon>Actinopterygii</taxon>
        <taxon>Neopterygii</taxon>
        <taxon>Teleostei</taxon>
        <taxon>Neoteleostei</taxon>
        <taxon>Acanthomorphata</taxon>
        <taxon>Ovalentaria</taxon>
        <taxon>Atherinomorphae</taxon>
        <taxon>Beloniformes</taxon>
        <taxon>Adrianichthyidae</taxon>
        <taxon>Oryziinae</taxon>
        <taxon>Oryzias</taxon>
    </lineage>
</organism>
<accession>A0A834CIZ3</accession>
<feature type="domain" description="Receptor ligand binding region" evidence="8">
    <location>
        <begin position="70"/>
        <end position="114"/>
    </location>
</feature>
<comment type="subcellular location">
    <subcellularLocation>
        <location evidence="1">Membrane</location>
        <topology evidence="1">Multi-pass membrane protein</topology>
    </subcellularLocation>
</comment>
<dbReference type="Pfam" id="PF01094">
    <property type="entry name" value="ANF_receptor"/>
    <property type="match status" value="1"/>
</dbReference>
<evidence type="ECO:0000313" key="10">
    <source>
        <dbReference type="Proteomes" id="UP000646548"/>
    </source>
</evidence>
<dbReference type="EMBL" id="WKFB01000269">
    <property type="protein sequence ID" value="KAF6728799.1"/>
    <property type="molecule type" value="Genomic_DNA"/>
</dbReference>
<keyword evidence="6" id="KW-0325">Glycoprotein</keyword>
<keyword evidence="5 9" id="KW-0675">Receptor</keyword>
<evidence type="ECO:0000256" key="3">
    <source>
        <dbReference type="ARBA" id="ARBA00022989"/>
    </source>
</evidence>
<keyword evidence="3" id="KW-1133">Transmembrane helix</keyword>
<evidence type="ECO:0000259" key="8">
    <source>
        <dbReference type="Pfam" id="PF01094"/>
    </source>
</evidence>
<dbReference type="GO" id="GO:0016020">
    <property type="term" value="C:membrane"/>
    <property type="evidence" value="ECO:0007669"/>
    <property type="project" value="UniProtKB-SubCell"/>
</dbReference>
<dbReference type="PRINTS" id="PR00248">
    <property type="entry name" value="GPCRMGR"/>
</dbReference>
<feature type="chain" id="PRO_5032778524" evidence="7">
    <location>
        <begin position="20"/>
        <end position="118"/>
    </location>
</feature>
<evidence type="ECO:0000256" key="7">
    <source>
        <dbReference type="SAM" id="SignalP"/>
    </source>
</evidence>
<dbReference type="PRINTS" id="PR00592">
    <property type="entry name" value="CASENSINGR"/>
</dbReference>
<gene>
    <name evidence="9" type="ORF">FQA47_000350</name>
</gene>
<comment type="caution">
    <text evidence="9">The sequence shown here is derived from an EMBL/GenBank/DDBJ whole genome shotgun (WGS) entry which is preliminary data.</text>
</comment>
<dbReference type="InterPro" id="IPR000068">
    <property type="entry name" value="GPCR_3_Ca_sens_rcpt-rel"/>
</dbReference>
<evidence type="ECO:0000256" key="5">
    <source>
        <dbReference type="ARBA" id="ARBA00023170"/>
    </source>
</evidence>
<dbReference type="SUPFAM" id="SSF53822">
    <property type="entry name" value="Periplasmic binding protein-like I"/>
    <property type="match status" value="1"/>
</dbReference>
<keyword evidence="7" id="KW-0732">Signal</keyword>
<evidence type="ECO:0000256" key="1">
    <source>
        <dbReference type="ARBA" id="ARBA00004141"/>
    </source>
</evidence>
<dbReference type="InterPro" id="IPR001828">
    <property type="entry name" value="ANF_lig-bd_rcpt"/>
</dbReference>
<reference evidence="9" key="1">
    <citation type="journal article" name="BMC Genomics">
        <title>Long-read sequencing and de novo genome assembly of marine medaka (Oryzias melastigma).</title>
        <authorList>
            <person name="Liang P."/>
            <person name="Saqib H.S.A."/>
            <person name="Ni X."/>
            <person name="Shen Y."/>
        </authorList>
    </citation>
    <scope>NUCLEOTIDE SEQUENCE</scope>
    <source>
        <strain evidence="9">Bigg-433</strain>
    </source>
</reference>
<keyword evidence="4" id="KW-0472">Membrane</keyword>
<proteinExistence type="predicted"/>
<dbReference type="InterPro" id="IPR050726">
    <property type="entry name" value="mGluR"/>
</dbReference>
<dbReference type="PANTHER" id="PTHR24060">
    <property type="entry name" value="METABOTROPIC GLUTAMATE RECEPTOR"/>
    <property type="match status" value="1"/>
</dbReference>
<keyword evidence="2" id="KW-0812">Transmembrane</keyword>
<dbReference type="GO" id="GO:0004930">
    <property type="term" value="F:G protein-coupled receptor activity"/>
    <property type="evidence" value="ECO:0007669"/>
    <property type="project" value="InterPro"/>
</dbReference>
<name>A0A834CIZ3_ORYME</name>
<dbReference type="AlphaFoldDB" id="A0A834CIZ3"/>
<dbReference type="InterPro" id="IPR028082">
    <property type="entry name" value="Peripla_BP_I"/>
</dbReference>